<comment type="caution">
    <text evidence="1">The sequence shown here is derived from an EMBL/GenBank/DDBJ whole genome shotgun (WGS) entry which is preliminary data.</text>
</comment>
<proteinExistence type="predicted"/>
<organism evidence="1 2">
    <name type="scientific">Jiella endophytica</name>
    <dbReference type="NCBI Taxonomy" id="2558362"/>
    <lineage>
        <taxon>Bacteria</taxon>
        <taxon>Pseudomonadati</taxon>
        <taxon>Pseudomonadota</taxon>
        <taxon>Alphaproteobacteria</taxon>
        <taxon>Hyphomicrobiales</taxon>
        <taxon>Aurantimonadaceae</taxon>
        <taxon>Jiella</taxon>
    </lineage>
</organism>
<gene>
    <name evidence="1" type="ORF">E3C22_23695</name>
</gene>
<name>A0A4Y8R9E8_9HYPH</name>
<evidence type="ECO:0000313" key="1">
    <source>
        <dbReference type="EMBL" id="TFF17689.1"/>
    </source>
</evidence>
<dbReference type="OrthoDB" id="7854481at2"/>
<dbReference type="AlphaFoldDB" id="A0A4Y8R9E8"/>
<evidence type="ECO:0008006" key="3">
    <source>
        <dbReference type="Google" id="ProtNLM"/>
    </source>
</evidence>
<protein>
    <recommendedName>
        <fullName evidence="3">HEPN domain-containing protein</fullName>
    </recommendedName>
</protein>
<keyword evidence="2" id="KW-1185">Reference proteome</keyword>
<dbReference type="Proteomes" id="UP000298179">
    <property type="component" value="Unassembled WGS sequence"/>
</dbReference>
<dbReference type="EMBL" id="SOZD01000016">
    <property type="protein sequence ID" value="TFF17689.1"/>
    <property type="molecule type" value="Genomic_DNA"/>
</dbReference>
<accession>A0A4Y8R9E8</accession>
<reference evidence="1 2" key="1">
    <citation type="submission" date="2019-03" db="EMBL/GenBank/DDBJ databases">
        <title>Jiella endophytica sp. nov., a novel endophytic bacterium isolated from root of Ficus microcarpa Linn. f.</title>
        <authorList>
            <person name="Tuo L."/>
        </authorList>
    </citation>
    <scope>NUCLEOTIDE SEQUENCE [LARGE SCALE GENOMIC DNA]</scope>
    <source>
        <strain evidence="1 2">CBS5Q-3</strain>
    </source>
</reference>
<evidence type="ECO:0000313" key="2">
    <source>
        <dbReference type="Proteomes" id="UP000298179"/>
    </source>
</evidence>
<sequence>MQESAERVYPGETASAAEIFALAESYRDAAVALRQCGRPGEPLTLEPFRLAAIHAVELYLNALLVLEGQPATVVRGLQHDLAERAARVATLGLCLRKRTARHLRAMSAGREYLRTRYDPAATRDLSQVNRLEATLEEVRRKVAQKFVAGS</sequence>